<dbReference type="AlphaFoldDB" id="A0A1I7XKJ5"/>
<dbReference type="Gene3D" id="1.10.490.10">
    <property type="entry name" value="Globins"/>
    <property type="match status" value="1"/>
</dbReference>
<evidence type="ECO:0000313" key="3">
    <source>
        <dbReference type="WBParaSite" id="Hba_18047"/>
    </source>
</evidence>
<dbReference type="Proteomes" id="UP000095283">
    <property type="component" value="Unplaced"/>
</dbReference>
<protein>
    <submittedName>
        <fullName evidence="3">Vacuolar protein sorting-associated protein 51 homolog</fullName>
    </submittedName>
</protein>
<dbReference type="InterPro" id="IPR044399">
    <property type="entry name" value="Mb-like_M"/>
</dbReference>
<evidence type="ECO:0000313" key="2">
    <source>
        <dbReference type="Proteomes" id="UP000095283"/>
    </source>
</evidence>
<dbReference type="GO" id="GO:0019825">
    <property type="term" value="F:oxygen binding"/>
    <property type="evidence" value="ECO:0007669"/>
    <property type="project" value="InterPro"/>
</dbReference>
<dbReference type="WBParaSite" id="Hba_18047">
    <property type="protein sequence ID" value="Hba_18047"/>
    <property type="gene ID" value="Hba_18047"/>
</dbReference>
<evidence type="ECO:0000256" key="1">
    <source>
        <dbReference type="SAM" id="MobiDB-lite"/>
    </source>
</evidence>
<dbReference type="GO" id="GO:0020037">
    <property type="term" value="F:heme binding"/>
    <property type="evidence" value="ECO:0007669"/>
    <property type="project" value="InterPro"/>
</dbReference>
<organism evidence="2 3">
    <name type="scientific">Heterorhabditis bacteriophora</name>
    <name type="common">Entomopathogenic nematode worm</name>
    <dbReference type="NCBI Taxonomy" id="37862"/>
    <lineage>
        <taxon>Eukaryota</taxon>
        <taxon>Metazoa</taxon>
        <taxon>Ecdysozoa</taxon>
        <taxon>Nematoda</taxon>
        <taxon>Chromadorea</taxon>
        <taxon>Rhabditida</taxon>
        <taxon>Rhabditina</taxon>
        <taxon>Rhabditomorpha</taxon>
        <taxon>Strongyloidea</taxon>
        <taxon>Heterorhabditidae</taxon>
        <taxon>Heterorhabditis</taxon>
    </lineage>
</organism>
<keyword evidence="2" id="KW-1185">Reference proteome</keyword>
<proteinExistence type="predicted"/>
<sequence>MVGRRIMKRACDLKLEFAGFYSTLLLEQRDELDDNIKYLLKNVVSNIDFVDEVQRLCEDFGQRFVKLRTEGFRPDYFAILADATIKECTHLDSAMHKAHMTTQAFSQFGGMVFSSVRDGFYNEVRRLRRASNSFCTVSSGSSRRKKVSIESVDVPSVIGGSRSGSPGPSFSRSGSFRSVSPESYISDECFMPGDCENDGLLKPPNQNLLVTRSY</sequence>
<name>A0A1I7XKJ5_HETBA</name>
<dbReference type="CDD" id="cd01040">
    <property type="entry name" value="Mb-like"/>
    <property type="match status" value="1"/>
</dbReference>
<dbReference type="InterPro" id="IPR012292">
    <property type="entry name" value="Globin/Proto"/>
</dbReference>
<reference evidence="3" key="1">
    <citation type="submission" date="2016-11" db="UniProtKB">
        <authorList>
            <consortium name="WormBaseParasite"/>
        </authorList>
    </citation>
    <scope>IDENTIFICATION</scope>
</reference>
<feature type="region of interest" description="Disordered" evidence="1">
    <location>
        <begin position="157"/>
        <end position="176"/>
    </location>
</feature>
<accession>A0A1I7XKJ5</accession>